<evidence type="ECO:0000313" key="3">
    <source>
        <dbReference type="Proteomes" id="UP000261174"/>
    </source>
</evidence>
<gene>
    <name evidence="2" type="ORF">DXN04_30250</name>
</gene>
<reference evidence="2 3" key="1">
    <citation type="submission" date="2018-08" db="EMBL/GenBank/DDBJ databases">
        <title>Chitinophaga sp. K20C18050901, a novel bacterium isolated from forest soil.</title>
        <authorList>
            <person name="Wang C."/>
        </authorList>
    </citation>
    <scope>NUCLEOTIDE SEQUENCE [LARGE SCALE GENOMIC DNA]</scope>
    <source>
        <strain evidence="2 3">K20C18050901</strain>
    </source>
</reference>
<accession>A0A3E1NTF2</accession>
<evidence type="ECO:0000313" key="2">
    <source>
        <dbReference type="EMBL" id="RFM31124.1"/>
    </source>
</evidence>
<keyword evidence="3" id="KW-1185">Reference proteome</keyword>
<dbReference type="EMBL" id="QTJV01000016">
    <property type="protein sequence ID" value="RFM31124.1"/>
    <property type="molecule type" value="Genomic_DNA"/>
</dbReference>
<organism evidence="2 3">
    <name type="scientific">Chitinophaga silvisoli</name>
    <dbReference type="NCBI Taxonomy" id="2291814"/>
    <lineage>
        <taxon>Bacteria</taxon>
        <taxon>Pseudomonadati</taxon>
        <taxon>Bacteroidota</taxon>
        <taxon>Chitinophagia</taxon>
        <taxon>Chitinophagales</taxon>
        <taxon>Chitinophagaceae</taxon>
        <taxon>Chitinophaga</taxon>
    </lineage>
</organism>
<name>A0A3E1NTF2_9BACT</name>
<dbReference type="PANTHER" id="PTHR36057">
    <property type="match status" value="1"/>
</dbReference>
<feature type="chain" id="PRO_5017700907" evidence="1">
    <location>
        <begin position="22"/>
        <end position="223"/>
    </location>
</feature>
<dbReference type="SUPFAM" id="SSF52833">
    <property type="entry name" value="Thioredoxin-like"/>
    <property type="match status" value="1"/>
</dbReference>
<dbReference type="RefSeq" id="WP_116857158.1">
    <property type="nucleotide sequence ID" value="NZ_QTJV01000016.1"/>
</dbReference>
<dbReference type="Pfam" id="PF06764">
    <property type="entry name" value="DUF1223"/>
    <property type="match status" value="1"/>
</dbReference>
<feature type="signal peptide" evidence="1">
    <location>
        <begin position="1"/>
        <end position="21"/>
    </location>
</feature>
<comment type="caution">
    <text evidence="2">The sequence shown here is derived from an EMBL/GenBank/DDBJ whole genome shotgun (WGS) entry which is preliminary data.</text>
</comment>
<sequence length="223" mass="24916">MKMICLLVVMTLLSFKSGAQGFIVLELFTSEGCSSCPPAEELLAKIPPDKQVYILEYHVDYWDRLGWKDPFSSHQFSERQYQYSQMLSSQVYTPQLVMNGTTECIGSDAAIVRSTIHAALSKPAKATLNVQGRIQGNKLSVSQKNILVAVVQKYAVTQVKRGENEGRTLSHIQIVRQLHLVKGTEWMDLPAGFNTEDYEIIAMSQHPSTGEIIAVSRIVPTRI</sequence>
<dbReference type="InterPro" id="IPR036249">
    <property type="entry name" value="Thioredoxin-like_sf"/>
</dbReference>
<proteinExistence type="predicted"/>
<dbReference type="AlphaFoldDB" id="A0A3E1NTF2"/>
<dbReference type="OrthoDB" id="9808254at2"/>
<evidence type="ECO:0000256" key="1">
    <source>
        <dbReference type="SAM" id="SignalP"/>
    </source>
</evidence>
<dbReference type="InterPro" id="IPR010634">
    <property type="entry name" value="DUF1223"/>
</dbReference>
<keyword evidence="1" id="KW-0732">Signal</keyword>
<dbReference type="PANTHER" id="PTHR36057:SF1">
    <property type="entry name" value="LIPOPROTEIN LIPID ATTACHMENT SITE-LIKE PROTEIN, PUTATIVE (DUF1223)-RELATED"/>
    <property type="match status" value="1"/>
</dbReference>
<dbReference type="Proteomes" id="UP000261174">
    <property type="component" value="Unassembled WGS sequence"/>
</dbReference>
<protein>
    <submittedName>
        <fullName evidence="2">DUF1223 domain-containing protein</fullName>
    </submittedName>
</protein>